<evidence type="ECO:0000256" key="3">
    <source>
        <dbReference type="ARBA" id="ARBA00022547"/>
    </source>
</evidence>
<evidence type="ECO:0000256" key="13">
    <source>
        <dbReference type="HAMAP-Rule" id="MF_01398"/>
    </source>
</evidence>
<dbReference type="GO" id="GO:0005886">
    <property type="term" value="C:plasma membrane"/>
    <property type="evidence" value="ECO:0007669"/>
    <property type="project" value="UniProtKB-SubCell"/>
</dbReference>
<dbReference type="KEGG" id="ppru:FDP22_10055"/>
<dbReference type="HAMAP" id="MF_01398">
    <property type="entry name" value="ATP_synth_b_bprime"/>
    <property type="match status" value="1"/>
</dbReference>
<comment type="subunit">
    <text evidence="13">F-type ATPases have 2 components, F(1) - the catalytic core - and F(0) - the membrane proton channel. F(1) has five subunits: alpha(3), beta(3), gamma(1), delta(1), epsilon(1). F(0) has three main subunits: a(1), b(2) and c(10-14). The alpha and beta chains form an alternating ring which encloses part of the gamma chain. F(1) is attached to F(0) by a central stalk formed by the gamma and epsilon chains, while a peripheral stalk is formed by the delta and b chains.</text>
</comment>
<dbReference type="GO" id="GO:0012505">
    <property type="term" value="C:endomembrane system"/>
    <property type="evidence" value="ECO:0007669"/>
    <property type="project" value="UniProtKB-SubCell"/>
</dbReference>
<evidence type="ECO:0000256" key="8">
    <source>
        <dbReference type="ARBA" id="ARBA00023136"/>
    </source>
</evidence>
<dbReference type="InterPro" id="IPR002146">
    <property type="entry name" value="ATP_synth_b/b'su_bac/chlpt"/>
</dbReference>
<evidence type="ECO:0000256" key="12">
    <source>
        <dbReference type="ARBA" id="ARBA00037847"/>
    </source>
</evidence>
<evidence type="ECO:0000256" key="9">
    <source>
        <dbReference type="ARBA" id="ARBA00023310"/>
    </source>
</evidence>
<feature type="transmembrane region" description="Helical" evidence="13">
    <location>
        <begin position="6"/>
        <end position="25"/>
    </location>
</feature>
<comment type="function">
    <text evidence="10 13">F(1)F(0) ATP synthase produces ATP from ADP in the presence of a proton or sodium gradient. F-type ATPases consist of two structural domains, F(1) containing the extramembraneous catalytic core and F(0) containing the membrane proton channel, linked together by a central stalk and a peripheral stalk. During catalysis, ATP synthesis in the catalytic domain of F(1) is coupled via a rotary mechanism of the central stalk subunits to proton translocation.</text>
</comment>
<keyword evidence="3 13" id="KW-0138">CF(0)</keyword>
<evidence type="ECO:0000256" key="6">
    <source>
        <dbReference type="ARBA" id="ARBA00022989"/>
    </source>
</evidence>
<evidence type="ECO:0000256" key="11">
    <source>
        <dbReference type="ARBA" id="ARBA00025614"/>
    </source>
</evidence>
<keyword evidence="15" id="KW-0175">Coiled coil</keyword>
<evidence type="ECO:0000256" key="10">
    <source>
        <dbReference type="ARBA" id="ARBA00025198"/>
    </source>
</evidence>
<accession>A0A5B8FHJ4</accession>
<dbReference type="GO" id="GO:0046961">
    <property type="term" value="F:proton-transporting ATPase activity, rotational mechanism"/>
    <property type="evidence" value="ECO:0007669"/>
    <property type="project" value="TreeGrafter"/>
</dbReference>
<sequence>MTMLLDSNFLVAVSFFIFVGILLWMKVPAKIAGGLDNRASHIRKEIEEARQLREEAQTLLASYERKQKEVERLAADIVTSAREEARAAAAAGREELERSVARRLRAAEDQIANAEAAALRQVRNQAISVAVAAAAEVMKSNMPADQASALIDASIAETGRKLH</sequence>
<comment type="similarity">
    <text evidence="1 13 14">Belongs to the ATPase B chain family.</text>
</comment>
<protein>
    <recommendedName>
        <fullName evidence="13">ATP synthase subunit b</fullName>
    </recommendedName>
    <alternativeName>
        <fullName evidence="13">ATP synthase F(0) sector subunit b</fullName>
    </alternativeName>
    <alternativeName>
        <fullName evidence="13">ATPase subunit I</fullName>
    </alternativeName>
    <alternativeName>
        <fullName evidence="13">F-type ATPase subunit b</fullName>
        <shortName evidence="13">F-ATPase subunit b</shortName>
    </alternativeName>
</protein>
<dbReference type="PANTHER" id="PTHR33445:SF1">
    <property type="entry name" value="ATP SYNTHASE SUBUNIT B"/>
    <property type="match status" value="1"/>
</dbReference>
<evidence type="ECO:0000313" key="16">
    <source>
        <dbReference type="EMBL" id="QDL92088.1"/>
    </source>
</evidence>
<keyword evidence="9 13" id="KW-0066">ATP synthesis</keyword>
<dbReference type="RefSeq" id="WP_138571863.1">
    <property type="nucleotide sequence ID" value="NZ_CP040818.1"/>
</dbReference>
<evidence type="ECO:0000256" key="2">
    <source>
        <dbReference type="ARBA" id="ARBA00022448"/>
    </source>
</evidence>
<keyword evidence="7 13" id="KW-0406">Ion transport</keyword>
<comment type="function">
    <text evidence="11">Component of the F(0) channel, it forms part of the peripheral stalk, linking F(1) to F(0). The b'-subunit is a diverged and duplicated form of b found in plants and photosynthetic bacteria.</text>
</comment>
<dbReference type="GO" id="GO:0045259">
    <property type="term" value="C:proton-transporting ATP synthase complex"/>
    <property type="evidence" value="ECO:0007669"/>
    <property type="project" value="UniProtKB-KW"/>
</dbReference>
<keyword evidence="2 13" id="KW-0813">Transport</keyword>
<keyword evidence="17" id="KW-1185">Reference proteome</keyword>
<dbReference type="AlphaFoldDB" id="A0A5B8FHJ4"/>
<evidence type="ECO:0000256" key="7">
    <source>
        <dbReference type="ARBA" id="ARBA00023065"/>
    </source>
</evidence>
<dbReference type="Proteomes" id="UP000305888">
    <property type="component" value="Chromosome"/>
</dbReference>
<evidence type="ECO:0000256" key="4">
    <source>
        <dbReference type="ARBA" id="ARBA00022692"/>
    </source>
</evidence>
<dbReference type="CDD" id="cd06503">
    <property type="entry name" value="ATP-synt_Fo_b"/>
    <property type="match status" value="1"/>
</dbReference>
<dbReference type="Pfam" id="PF00430">
    <property type="entry name" value="ATP-synt_B"/>
    <property type="match status" value="1"/>
</dbReference>
<evidence type="ECO:0000313" key="17">
    <source>
        <dbReference type="Proteomes" id="UP000305888"/>
    </source>
</evidence>
<evidence type="ECO:0000256" key="1">
    <source>
        <dbReference type="ARBA" id="ARBA00005513"/>
    </source>
</evidence>
<evidence type="ECO:0000256" key="14">
    <source>
        <dbReference type="RuleBase" id="RU003848"/>
    </source>
</evidence>
<comment type="subcellular location">
    <subcellularLocation>
        <location evidence="13">Cell membrane</location>
        <topology evidence="13">Single-pass membrane protein</topology>
    </subcellularLocation>
    <subcellularLocation>
        <location evidence="12">Endomembrane system</location>
        <topology evidence="12">Single-pass membrane protein</topology>
    </subcellularLocation>
</comment>
<feature type="coiled-coil region" evidence="15">
    <location>
        <begin position="39"/>
        <end position="124"/>
    </location>
</feature>
<gene>
    <name evidence="13" type="primary">atpF</name>
    <name evidence="16" type="ORF">FDP22_10055</name>
</gene>
<reference evidence="16 17" key="1">
    <citation type="submission" date="2019-06" db="EMBL/GenBank/DDBJ databases">
        <title>Genome sequence of Rhodobacteraceae bacterium D4M1.</title>
        <authorList>
            <person name="Cao J."/>
        </authorList>
    </citation>
    <scope>NUCLEOTIDE SEQUENCE [LARGE SCALE GENOMIC DNA]</scope>
    <source>
        <strain evidence="16 17">D4M1</strain>
    </source>
</reference>
<organism evidence="16 17">
    <name type="scientific">Paroceanicella profunda</name>
    <dbReference type="NCBI Taxonomy" id="2579971"/>
    <lineage>
        <taxon>Bacteria</taxon>
        <taxon>Pseudomonadati</taxon>
        <taxon>Pseudomonadota</taxon>
        <taxon>Alphaproteobacteria</taxon>
        <taxon>Rhodobacterales</taxon>
        <taxon>Paracoccaceae</taxon>
        <taxon>Paroceanicella</taxon>
    </lineage>
</organism>
<evidence type="ECO:0000256" key="15">
    <source>
        <dbReference type="SAM" id="Coils"/>
    </source>
</evidence>
<dbReference type="EMBL" id="CP040818">
    <property type="protein sequence ID" value="QDL92088.1"/>
    <property type="molecule type" value="Genomic_DNA"/>
</dbReference>
<dbReference type="PANTHER" id="PTHR33445">
    <property type="entry name" value="ATP SYNTHASE SUBUNIT B', CHLOROPLASTIC"/>
    <property type="match status" value="1"/>
</dbReference>
<keyword evidence="5 13" id="KW-0375">Hydrogen ion transport</keyword>
<dbReference type="InterPro" id="IPR050059">
    <property type="entry name" value="ATP_synthase_B_chain"/>
</dbReference>
<proteinExistence type="inferred from homology"/>
<dbReference type="GO" id="GO:0046933">
    <property type="term" value="F:proton-transporting ATP synthase activity, rotational mechanism"/>
    <property type="evidence" value="ECO:0007669"/>
    <property type="project" value="UniProtKB-UniRule"/>
</dbReference>
<evidence type="ECO:0000256" key="5">
    <source>
        <dbReference type="ARBA" id="ARBA00022781"/>
    </source>
</evidence>
<keyword evidence="8 13" id="KW-0472">Membrane</keyword>
<keyword evidence="4 13" id="KW-0812">Transmembrane</keyword>
<keyword evidence="6 13" id="KW-1133">Transmembrane helix</keyword>
<keyword evidence="13" id="KW-1003">Cell membrane</keyword>
<dbReference type="OrthoDB" id="8479836at2"/>
<name>A0A5B8FHJ4_9RHOB</name>